<dbReference type="PANTHER" id="PTHR43903">
    <property type="entry name" value="NEUROLIGIN"/>
    <property type="match status" value="1"/>
</dbReference>
<dbReference type="InterPro" id="IPR002018">
    <property type="entry name" value="CarbesteraseB"/>
</dbReference>
<sequence>MRMVGLPISPATGTLSLLLATLIYSLTVTDAVVVNSGVGEILGEMINVTLRDGSQYSLARFYGIPYGQAQRFAKPTPKAKFTERFEALNYGPACPQKNPKDGNVMSEDCLSLNIFVPQAALPPLGKTADPLPVVFWIRGGRFMEGEGRTTPVQNLAAFGNVIFVTFNYRLGALGFLSTDDQKAPGNYGLWDQRLALQWVHTNIGAFGGDPNKITLYGPSIWGACVTLQAMYPPNQGLFRRIFVGSGTALSIPTLHENARDYAKALAEKVGCDSQSSAAIVSCLRQKDFTEILNADVPSTGRFDLPWAPVVDGDFIQKHPIEQVTWPPSGADLRLLRSVDAMYGICTADGSLSIRTWVKALAKQMGTGLKFGITKELFNRTVEEVLSTHDQQWDPLTKEAVLYEYTAWEDPESRSALGQSTVDLTTDKHFFIPSVLFSRNHAVNNDQANVYFFEFNEAKQDNRGRFWIHGCRHGHFNEFALGMAEERWTSEIDLNNENHTKLWELSKATMTYWSNFFKTG</sequence>
<name>A0ABD0LKU0_9CAEN</name>
<evidence type="ECO:0000259" key="3">
    <source>
        <dbReference type="Pfam" id="PF00135"/>
    </source>
</evidence>
<reference evidence="4 5" key="1">
    <citation type="journal article" date="2023" name="Sci. Data">
        <title>Genome assembly of the Korean intertidal mud-creeper Batillaria attramentaria.</title>
        <authorList>
            <person name="Patra A.K."/>
            <person name="Ho P.T."/>
            <person name="Jun S."/>
            <person name="Lee S.J."/>
            <person name="Kim Y."/>
            <person name="Won Y.J."/>
        </authorList>
    </citation>
    <scope>NUCLEOTIDE SEQUENCE [LARGE SCALE GENOMIC DNA]</scope>
    <source>
        <strain evidence="4">Wonlab-2016</strain>
    </source>
</reference>
<dbReference type="InterPro" id="IPR051093">
    <property type="entry name" value="Neuroligin/BSAL"/>
</dbReference>
<keyword evidence="5" id="KW-1185">Reference proteome</keyword>
<dbReference type="EMBL" id="JACVVK020000039">
    <property type="protein sequence ID" value="KAK7500048.1"/>
    <property type="molecule type" value="Genomic_DNA"/>
</dbReference>
<evidence type="ECO:0000313" key="5">
    <source>
        <dbReference type="Proteomes" id="UP001519460"/>
    </source>
</evidence>
<dbReference type="Pfam" id="PF00135">
    <property type="entry name" value="COesterase"/>
    <property type="match status" value="1"/>
</dbReference>
<comment type="similarity">
    <text evidence="1">Belongs to the type-B carboxylesterase/lipase family.</text>
</comment>
<evidence type="ECO:0000313" key="4">
    <source>
        <dbReference type="EMBL" id="KAK7500048.1"/>
    </source>
</evidence>
<feature type="chain" id="PRO_5044775129" description="Carboxylesterase type B domain-containing protein" evidence="2">
    <location>
        <begin position="32"/>
        <end position="519"/>
    </location>
</feature>
<evidence type="ECO:0000256" key="1">
    <source>
        <dbReference type="ARBA" id="ARBA00005964"/>
    </source>
</evidence>
<keyword evidence="2" id="KW-0732">Signal</keyword>
<comment type="caution">
    <text evidence="4">The sequence shown here is derived from an EMBL/GenBank/DDBJ whole genome shotgun (WGS) entry which is preliminary data.</text>
</comment>
<dbReference type="InterPro" id="IPR029058">
    <property type="entry name" value="AB_hydrolase_fold"/>
</dbReference>
<protein>
    <recommendedName>
        <fullName evidence="3">Carboxylesterase type B domain-containing protein</fullName>
    </recommendedName>
</protein>
<feature type="domain" description="Carboxylesterase type B" evidence="3">
    <location>
        <begin position="33"/>
        <end position="519"/>
    </location>
</feature>
<evidence type="ECO:0000256" key="2">
    <source>
        <dbReference type="SAM" id="SignalP"/>
    </source>
</evidence>
<dbReference type="AlphaFoldDB" id="A0ABD0LKU0"/>
<organism evidence="4 5">
    <name type="scientific">Batillaria attramentaria</name>
    <dbReference type="NCBI Taxonomy" id="370345"/>
    <lineage>
        <taxon>Eukaryota</taxon>
        <taxon>Metazoa</taxon>
        <taxon>Spiralia</taxon>
        <taxon>Lophotrochozoa</taxon>
        <taxon>Mollusca</taxon>
        <taxon>Gastropoda</taxon>
        <taxon>Caenogastropoda</taxon>
        <taxon>Sorbeoconcha</taxon>
        <taxon>Cerithioidea</taxon>
        <taxon>Batillariidae</taxon>
        <taxon>Batillaria</taxon>
    </lineage>
</organism>
<gene>
    <name evidence="4" type="ORF">BaRGS_00008595</name>
</gene>
<feature type="signal peptide" evidence="2">
    <location>
        <begin position="1"/>
        <end position="31"/>
    </location>
</feature>
<dbReference type="Gene3D" id="3.40.50.1820">
    <property type="entry name" value="alpha/beta hydrolase"/>
    <property type="match status" value="1"/>
</dbReference>
<dbReference type="Proteomes" id="UP001519460">
    <property type="component" value="Unassembled WGS sequence"/>
</dbReference>
<dbReference type="SUPFAM" id="SSF53474">
    <property type="entry name" value="alpha/beta-Hydrolases"/>
    <property type="match status" value="1"/>
</dbReference>
<proteinExistence type="inferred from homology"/>
<accession>A0ABD0LKU0</accession>